<dbReference type="SUPFAM" id="SSF158472">
    <property type="entry name" value="HAMP domain-like"/>
    <property type="match status" value="1"/>
</dbReference>
<evidence type="ECO:0000256" key="8">
    <source>
        <dbReference type="ARBA" id="ARBA00023012"/>
    </source>
</evidence>
<keyword evidence="11" id="KW-1133">Transmembrane helix</keyword>
<dbReference type="Pfam" id="PF01627">
    <property type="entry name" value="Hpt"/>
    <property type="match status" value="1"/>
</dbReference>
<keyword evidence="15" id="KW-1185">Reference proteome</keyword>
<dbReference type="Gene3D" id="3.30.565.10">
    <property type="entry name" value="Histidine kinase-like ATPase, C-terminal domain"/>
    <property type="match status" value="1"/>
</dbReference>
<dbReference type="InterPro" id="IPR003594">
    <property type="entry name" value="HATPase_dom"/>
</dbReference>
<dbReference type="SUPFAM" id="SSF47226">
    <property type="entry name" value="Histidine-containing phosphotransfer domain, HPT domain"/>
    <property type="match status" value="1"/>
</dbReference>
<dbReference type="Pfam" id="PF12729">
    <property type="entry name" value="4HB_MCP_1"/>
    <property type="match status" value="1"/>
</dbReference>
<comment type="function">
    <text evidence="9">Involved in the transmission of sensory signals from the chemoreceptors to the flagellar motors. CheA is autophosphorylated; it can transfer its phosphate group to either CheB or CheY.</text>
</comment>
<dbReference type="InterPro" id="IPR003660">
    <property type="entry name" value="HAMP_dom"/>
</dbReference>
<evidence type="ECO:0000256" key="1">
    <source>
        <dbReference type="ARBA" id="ARBA00000085"/>
    </source>
</evidence>
<evidence type="ECO:0000259" key="12">
    <source>
        <dbReference type="PROSITE" id="PS50885"/>
    </source>
</evidence>
<dbReference type="GO" id="GO:0000155">
    <property type="term" value="F:phosphorelay sensor kinase activity"/>
    <property type="evidence" value="ECO:0007669"/>
    <property type="project" value="UniProtKB-ARBA"/>
</dbReference>
<evidence type="ECO:0000313" key="15">
    <source>
        <dbReference type="Proteomes" id="UP000494252"/>
    </source>
</evidence>
<feature type="domain" description="HAMP" evidence="12">
    <location>
        <begin position="242"/>
        <end position="295"/>
    </location>
</feature>
<evidence type="ECO:0000313" key="14">
    <source>
        <dbReference type="EMBL" id="CAB3801141.1"/>
    </source>
</evidence>
<evidence type="ECO:0000256" key="2">
    <source>
        <dbReference type="ARBA" id="ARBA00004370"/>
    </source>
</evidence>
<dbReference type="Pfam" id="PF00672">
    <property type="entry name" value="HAMP"/>
    <property type="match status" value="1"/>
</dbReference>
<dbReference type="EC" id="2.7.13.3" evidence="3"/>
<sequence length="831" mass="91253">MRRQYSAALQVRPYFAQKRAAPIEGWRAGQTPGVQMTIRHRITLLVVLMFVALSAIGGYAVYQTRGSAAEVRKVTEGVVPSALASADLVSQVKDVQLATMTLVYAPDANMVAQAEDELKKKKASLQQALALQARQAASHAQQGLVVQAKDSLENYFSAIADTAKMKADGKNELAQAYLFANVAQYRDELEGIVETLRVEKNREKDDAITALNATLATTTTAIASVTGLAIILLTSIGALLYRQITRPLSHMQAMMSEIASSQDFTRRVPVGRLDEIGRSIVAFNGMIEKIQESSAQLKQKTADIQAMLQNMQQGILTVVDGAKIHAEYSAYLEDIFETKDIAGRALMDLVFADTELGADALSQIDAATHACLGEDCINFAFNQHLLVGEISKRMPDDRVKILDLSWSAITDENDTVVRLMLCVRDVTELRKLAAEASEQRRRLDMIGEILAVSEEKFHHFIESSAGFVSENERIIRKHSEADHAAIAELFRNMHTIKGNARTYNLQHLTNVVHETERSYHELRQPDADRSWDQEHLMRELTRVREAIESYAKINEQSLGRKGKGQANDAGNTGRYVMVDKDDIQQTLNMLERTDAAELHALQSMRDALRRTLRALGSQSVRDALSGVLDSLPSLASELGKPAPAVRIDDNGYRLRGQAGGTLSNVFMHLLRNSIDHGIETAEVRGAQGKTPAGTIDIEVGVDSGALQITLSDDGRGLALERIRGIALERGWIGSHDALSDEAVADFIFRPGFSTAETVTEVSGRGVGMDAVRDFLRRENGSIELRFTDDHTGAPFRQFQTIVCLPDSVAVDTLGVQARGQARELHLDTVAG</sequence>
<dbReference type="Gene3D" id="1.20.120.160">
    <property type="entry name" value="HPT domain"/>
    <property type="match status" value="1"/>
</dbReference>
<dbReference type="EMBL" id="CADIKI010000016">
    <property type="protein sequence ID" value="CAB3801141.1"/>
    <property type="molecule type" value="Genomic_DNA"/>
</dbReference>
<dbReference type="CDD" id="cd06225">
    <property type="entry name" value="HAMP"/>
    <property type="match status" value="1"/>
</dbReference>
<gene>
    <name evidence="14" type="ORF">LMG27177_04977</name>
</gene>
<comment type="subcellular location">
    <subcellularLocation>
        <location evidence="2">Membrane</location>
    </subcellularLocation>
</comment>
<feature type="domain" description="HPt" evidence="13">
    <location>
        <begin position="449"/>
        <end position="554"/>
    </location>
</feature>
<dbReference type="PANTHER" id="PTHR43395">
    <property type="entry name" value="SENSOR HISTIDINE KINASE CHEA"/>
    <property type="match status" value="1"/>
</dbReference>
<dbReference type="FunFam" id="3.30.565.10:FF:000016">
    <property type="entry name" value="Chemotaxis protein CheA, putative"/>
    <property type="match status" value="1"/>
</dbReference>
<protein>
    <recommendedName>
        <fullName evidence="4">Chemotaxis protein CheA</fullName>
        <ecNumber evidence="3">2.7.13.3</ecNumber>
    </recommendedName>
</protein>
<keyword evidence="8" id="KW-0902">Two-component regulatory system</keyword>
<dbReference type="SUPFAM" id="SSF55874">
    <property type="entry name" value="ATPase domain of HSP90 chaperone/DNA topoisomerase II/histidine kinase"/>
    <property type="match status" value="1"/>
</dbReference>
<evidence type="ECO:0000256" key="7">
    <source>
        <dbReference type="ARBA" id="ARBA00022777"/>
    </source>
</evidence>
<evidence type="ECO:0000256" key="3">
    <source>
        <dbReference type="ARBA" id="ARBA00012438"/>
    </source>
</evidence>
<dbReference type="Gene3D" id="1.10.8.500">
    <property type="entry name" value="HAMP domain in histidine kinase"/>
    <property type="match status" value="1"/>
</dbReference>
<dbReference type="InterPro" id="IPR024478">
    <property type="entry name" value="HlyB_4HB_MCP"/>
</dbReference>
<dbReference type="Proteomes" id="UP000494252">
    <property type="component" value="Unassembled WGS sequence"/>
</dbReference>
<dbReference type="PROSITE" id="PS50885">
    <property type="entry name" value="HAMP"/>
    <property type="match status" value="1"/>
</dbReference>
<evidence type="ECO:0000256" key="4">
    <source>
        <dbReference type="ARBA" id="ARBA00021495"/>
    </source>
</evidence>
<dbReference type="Gene3D" id="3.30.450.20">
    <property type="entry name" value="PAS domain"/>
    <property type="match status" value="1"/>
</dbReference>
<dbReference type="InterPro" id="IPR004358">
    <property type="entry name" value="Sig_transdc_His_kin-like_C"/>
</dbReference>
<evidence type="ECO:0000259" key="13">
    <source>
        <dbReference type="PROSITE" id="PS50894"/>
    </source>
</evidence>
<dbReference type="PRINTS" id="PR00344">
    <property type="entry name" value="BCTRLSENSOR"/>
</dbReference>
<dbReference type="InterPro" id="IPR036641">
    <property type="entry name" value="HPT_dom_sf"/>
</dbReference>
<reference evidence="14 15" key="1">
    <citation type="submission" date="2020-04" db="EMBL/GenBank/DDBJ databases">
        <authorList>
            <person name="De Canck E."/>
        </authorList>
    </citation>
    <scope>NUCLEOTIDE SEQUENCE [LARGE SCALE GENOMIC DNA]</scope>
    <source>
        <strain evidence="14 15">LMG 27177</strain>
    </source>
</reference>
<accession>A0A6J5GHZ6</accession>
<evidence type="ECO:0000256" key="6">
    <source>
        <dbReference type="ARBA" id="ARBA00022679"/>
    </source>
</evidence>
<dbReference type="PANTHER" id="PTHR43395:SF8">
    <property type="entry name" value="HISTIDINE KINASE"/>
    <property type="match status" value="1"/>
</dbReference>
<dbReference type="SMART" id="SM00387">
    <property type="entry name" value="HATPase_c"/>
    <property type="match status" value="1"/>
</dbReference>
<feature type="transmembrane region" description="Helical" evidence="11">
    <location>
        <begin position="42"/>
        <end position="62"/>
    </location>
</feature>
<dbReference type="AlphaFoldDB" id="A0A6J5GHZ6"/>
<keyword evidence="11" id="KW-0812">Transmembrane</keyword>
<keyword evidence="7" id="KW-0418">Kinase</keyword>
<evidence type="ECO:0000256" key="9">
    <source>
        <dbReference type="ARBA" id="ARBA00035100"/>
    </source>
</evidence>
<dbReference type="PROSITE" id="PS50894">
    <property type="entry name" value="HPT"/>
    <property type="match status" value="1"/>
</dbReference>
<keyword evidence="5 10" id="KW-0597">Phosphoprotein</keyword>
<organism evidence="14 15">
    <name type="scientific">Paraburkholderia fynbosensis</name>
    <dbReference type="NCBI Taxonomy" id="1200993"/>
    <lineage>
        <taxon>Bacteria</taxon>
        <taxon>Pseudomonadati</taxon>
        <taxon>Pseudomonadota</taxon>
        <taxon>Betaproteobacteria</taxon>
        <taxon>Burkholderiales</taxon>
        <taxon>Burkholderiaceae</taxon>
        <taxon>Paraburkholderia</taxon>
    </lineage>
</organism>
<evidence type="ECO:0000256" key="11">
    <source>
        <dbReference type="SAM" id="Phobius"/>
    </source>
</evidence>
<keyword evidence="11" id="KW-0472">Membrane</keyword>
<proteinExistence type="predicted"/>
<feature type="modified residue" description="Phosphohistidine" evidence="10">
    <location>
        <position position="494"/>
    </location>
</feature>
<keyword evidence="6" id="KW-0808">Transferase</keyword>
<dbReference type="SMART" id="SM00304">
    <property type="entry name" value="HAMP"/>
    <property type="match status" value="1"/>
</dbReference>
<evidence type="ECO:0000256" key="10">
    <source>
        <dbReference type="PROSITE-ProRule" id="PRU00110"/>
    </source>
</evidence>
<dbReference type="InterPro" id="IPR008207">
    <property type="entry name" value="Sig_transdc_His_kin_Hpt_dom"/>
</dbReference>
<name>A0A6J5GHZ6_9BURK</name>
<dbReference type="InterPro" id="IPR051315">
    <property type="entry name" value="Bact_Chemotaxis_CheA"/>
</dbReference>
<dbReference type="GO" id="GO:0016020">
    <property type="term" value="C:membrane"/>
    <property type="evidence" value="ECO:0007669"/>
    <property type="project" value="UniProtKB-SubCell"/>
</dbReference>
<dbReference type="InterPro" id="IPR036890">
    <property type="entry name" value="HATPase_C_sf"/>
</dbReference>
<comment type="catalytic activity">
    <reaction evidence="1">
        <text>ATP + protein L-histidine = ADP + protein N-phospho-L-histidine.</text>
        <dbReference type="EC" id="2.7.13.3"/>
    </reaction>
</comment>
<evidence type="ECO:0000256" key="5">
    <source>
        <dbReference type="ARBA" id="ARBA00022553"/>
    </source>
</evidence>
<dbReference type="Pfam" id="PF02518">
    <property type="entry name" value="HATPase_c"/>
    <property type="match status" value="1"/>
</dbReference>